<dbReference type="AlphaFoldDB" id="A0A8S9ZUE0"/>
<dbReference type="InterPro" id="IPR008974">
    <property type="entry name" value="TRAF-like"/>
</dbReference>
<proteinExistence type="predicted"/>
<comment type="caution">
    <text evidence="1">The sequence shown here is derived from an EMBL/GenBank/DDBJ whole genome shotgun (WGS) entry which is preliminary data.</text>
</comment>
<keyword evidence="2" id="KW-1185">Reference proteome</keyword>
<dbReference type="Gene3D" id="2.60.210.10">
    <property type="entry name" value="Apoptosis, Tumor Necrosis Factor Receptor Associated Protein 2, Chain A"/>
    <property type="match status" value="2"/>
</dbReference>
<reference evidence="1" key="1">
    <citation type="journal article" date="2020" name="Ecol. Evol.">
        <title>Genome structure and content of the rice root-knot nematode (Meloidogyne graminicola).</title>
        <authorList>
            <person name="Phan N.T."/>
            <person name="Danchin E.G.J."/>
            <person name="Klopp C."/>
            <person name="Perfus-Barbeoch L."/>
            <person name="Kozlowski D.K."/>
            <person name="Koutsovoulos G.D."/>
            <person name="Lopez-Roques C."/>
            <person name="Bouchez O."/>
            <person name="Zahm M."/>
            <person name="Besnard G."/>
            <person name="Bellafiore S."/>
        </authorList>
    </citation>
    <scope>NUCLEOTIDE SEQUENCE</scope>
    <source>
        <strain evidence="1">VN-18</strain>
    </source>
</reference>
<dbReference type="OrthoDB" id="6777468at2759"/>
<gene>
    <name evidence="1" type="ORF">Mgra_00003754</name>
</gene>
<evidence type="ECO:0000313" key="2">
    <source>
        <dbReference type="Proteomes" id="UP000605970"/>
    </source>
</evidence>
<dbReference type="EMBL" id="JABEBT010000026">
    <property type="protein sequence ID" value="KAF7636808.1"/>
    <property type="molecule type" value="Genomic_DNA"/>
</dbReference>
<evidence type="ECO:0000313" key="1">
    <source>
        <dbReference type="EMBL" id="KAF7636808.1"/>
    </source>
</evidence>
<dbReference type="Proteomes" id="UP000605970">
    <property type="component" value="Unassembled WGS sequence"/>
</dbReference>
<name>A0A8S9ZUE0_9BILA</name>
<protein>
    <submittedName>
        <fullName evidence="1">BTB domain-containing protein</fullName>
    </submittedName>
</protein>
<dbReference type="SUPFAM" id="SSF49599">
    <property type="entry name" value="TRAF domain-like"/>
    <property type="match status" value="1"/>
</dbReference>
<accession>A0A8S9ZUE0</accession>
<organism evidence="1 2">
    <name type="scientific">Meloidogyne graminicola</name>
    <dbReference type="NCBI Taxonomy" id="189291"/>
    <lineage>
        <taxon>Eukaryota</taxon>
        <taxon>Metazoa</taxon>
        <taxon>Ecdysozoa</taxon>
        <taxon>Nematoda</taxon>
        <taxon>Chromadorea</taxon>
        <taxon>Rhabditida</taxon>
        <taxon>Tylenchina</taxon>
        <taxon>Tylenchomorpha</taxon>
        <taxon>Tylenchoidea</taxon>
        <taxon>Meloidogynidae</taxon>
        <taxon>Meloidogyninae</taxon>
        <taxon>Meloidogyne</taxon>
    </lineage>
</organism>
<sequence>MFFDVSEVDVLTCKIEWKINNMKKIKEYANKTHFLTSKKFFSPKCPSVSWELRLYPNTTVIKPPDRSHSGCYISLFQRGLVNIKLQVSISTKKLNGGFSYINHSIENEFTNQSETSKYPINLREQLNSYGSLLVCCEVEFVPYNIECVEDISNGHSNVNILPKPFNNMYKQGIFTDCVIKACVKFIALYRTSFLESNEWRNIENLYKDKVYNLLKSVLKHGRRGGPRYSMSTAVSLFKKGGVDNELKVKYKIYAINADLKNVNITLDGFDSFPKNNNESTRNQIELESLLHSDGSILLYCEVNLALCEKNLINNRMTFNIPRKPFIDMYKQGILTDCVIKVNIITCKLEWKIYDLEKHKEFMQSDQFLTSKEFYNSKCPSVVWEMRLYPNFSCKSKYSIRACLNIKILKGTFIDGYNVKPRSVMVSVPKVSLNLKSISNFNGTLRVKYNIYALDANSKRVAISGKAKAVHDFQNQTQVETSKLEIDLQKTSHPDGLCYIYYHKSNDLFR</sequence>